<evidence type="ECO:0000256" key="9">
    <source>
        <dbReference type="ARBA" id="ARBA00023204"/>
    </source>
</evidence>
<keyword evidence="7" id="KW-0067">ATP-binding</keyword>
<name>A0A1Y6K5Y4_9CHLR</name>
<feature type="domain" description="UvrD-like helicase C-terminal" evidence="10">
    <location>
        <begin position="252"/>
        <end position="509"/>
    </location>
</feature>
<evidence type="ECO:0000313" key="11">
    <source>
        <dbReference type="EMBL" id="SMX55122.1"/>
    </source>
</evidence>
<reference evidence="12" key="1">
    <citation type="submission" date="2017-05" db="EMBL/GenBank/DDBJ databases">
        <authorList>
            <person name="Kirkegaard R."/>
            <person name="Mcilroy J S."/>
        </authorList>
    </citation>
    <scope>NUCLEOTIDE SEQUENCE [LARGE SCALE GENOMIC DNA]</scope>
</reference>
<dbReference type="EMBL" id="LT859958">
    <property type="protein sequence ID" value="SMX55122.1"/>
    <property type="molecule type" value="Genomic_DNA"/>
</dbReference>
<keyword evidence="5" id="KW-0347">Helicase</keyword>
<dbReference type="OrthoDB" id="152545at2"/>
<dbReference type="InterPro" id="IPR049035">
    <property type="entry name" value="ADDB_N"/>
</dbReference>
<evidence type="ECO:0000256" key="6">
    <source>
        <dbReference type="ARBA" id="ARBA00022839"/>
    </source>
</evidence>
<dbReference type="RefSeq" id="WP_087862908.1">
    <property type="nucleotide sequence ID" value="NZ_LT859958.1"/>
</dbReference>
<dbReference type="PROSITE" id="PS51217">
    <property type="entry name" value="UVRD_HELICASE_CTER"/>
    <property type="match status" value="1"/>
</dbReference>
<keyword evidence="1" id="KW-0540">Nuclease</keyword>
<dbReference type="GO" id="GO:0005524">
    <property type="term" value="F:ATP binding"/>
    <property type="evidence" value="ECO:0007669"/>
    <property type="project" value="UniProtKB-KW"/>
</dbReference>
<dbReference type="SUPFAM" id="SSF52540">
    <property type="entry name" value="P-loop containing nucleoside triphosphate hydrolases"/>
    <property type="match status" value="2"/>
</dbReference>
<sequence>MPVNLILAPAAAGKTRACLQRIQSLHAAEPFAPVWVLVPDAQNAAYFRQRMGRIGGGMGVNVGTFRVLFTDLLERQGRFSPVITSALEHRLVQQIVEAAHTAGELDHYAAIKAKPGFISILQDVFSELRSAYISPDQFLVYTSASPRARQELATLYARFIAQLEEIGWIDHDGQVWEVITALEDDLKTAAHIRLLIVDGFSAFAGARLEFLKRISVQVGEMLITLPGVQGSTRAVDRRTRAVIQTLLNELSPRVTELSSAPYLPRESKYLEQHILEPGETPKMQASTPFFLETQNQGEEAREALRWVKRLYKRHGVPLSDCALFVSHLDTYRPHLRAAADEFGVKIRFSHPDSLMKSPAVQSLLNLLEMPPEDFTTRAVINALRSPYFDFGLDEKDIDHLELVSQVARIVVGQEQWTEAWEMLSTTRRDSEEPLDDERQISNPLRAVDLTALRQRFVRFWQVFDGIETPRTQTEWVAWLESTLTNLQFYNQLSGERDMEAWQALGESMGSLILSEQVLGRHPVSYEHFLSILLGAIQGARLDEPREAKQNAVFVNEIQHAVASRFKAVALLGFSEGLFPVVEHPDPFLDEHTRADLGLDPRLGREQVNTFYQAFTRADHYLLFTRPYLAEHGERWEASPYWLSAVSLFEKEAVQKISPNRVRPQAEAASPQELLFWAVQQQDLHYKDDDELVSGWKQLAFARTILNARRMKVPQSQYEGDLSAQATIFEAIFSPDHTWSASRFETYATCPHQFFIQNLLKLEPKKPPELGLDAAQIGSILHDILEKVYRAAEDTTDLDALLSNLESHAASVFAQAPHKEVFRPSPLWEVEKDQFIAMLRKTIEALHAESMGWTPIRFEEKFGISNTPALVLDLGAEEVRLRGLIDRVDRNEFGGLRIIDYKTGGSNLSNKDLISGRRLQMPIYAQAAQQALRLGTVKEGFYWQIRAAKPSSFKLSKFKNNQQKGPQAAYTIALDHIRRMLGDVRSGSFPPIAPGDGCPSYCPAVQWCWRYQPGYWRKRNDDRSSH</sequence>
<accession>A0A1Y6K5Y4</accession>
<dbReference type="PANTHER" id="PTHR30591:SF1">
    <property type="entry name" value="RECBCD ENZYME SUBUNIT RECC"/>
    <property type="match status" value="1"/>
</dbReference>
<evidence type="ECO:0000256" key="2">
    <source>
        <dbReference type="ARBA" id="ARBA00022741"/>
    </source>
</evidence>
<dbReference type="Gene3D" id="1.10.10.160">
    <property type="match status" value="1"/>
</dbReference>
<dbReference type="PANTHER" id="PTHR30591">
    <property type="entry name" value="RECBCD ENZYME SUBUNIT RECC"/>
    <property type="match status" value="1"/>
</dbReference>
<keyword evidence="3" id="KW-0227">DNA damage</keyword>
<keyword evidence="9" id="KW-0234">DNA repair</keyword>
<dbReference type="Proteomes" id="UP000195514">
    <property type="component" value="Chromosome I"/>
</dbReference>
<dbReference type="InterPro" id="IPR038726">
    <property type="entry name" value="PDDEXK_AddAB-type"/>
</dbReference>
<dbReference type="GO" id="GO:0004527">
    <property type="term" value="F:exonuclease activity"/>
    <property type="evidence" value="ECO:0007669"/>
    <property type="project" value="UniProtKB-KW"/>
</dbReference>
<dbReference type="SUPFAM" id="SSF52980">
    <property type="entry name" value="Restriction endonuclease-like"/>
    <property type="match status" value="1"/>
</dbReference>
<keyword evidence="12" id="KW-1185">Reference proteome</keyword>
<dbReference type="AlphaFoldDB" id="A0A1Y6K5Y4"/>
<dbReference type="InterPro" id="IPR014017">
    <property type="entry name" value="DNA_helicase_UvrD-like_C"/>
</dbReference>
<evidence type="ECO:0000256" key="5">
    <source>
        <dbReference type="ARBA" id="ARBA00022806"/>
    </source>
</evidence>
<evidence type="ECO:0000256" key="3">
    <source>
        <dbReference type="ARBA" id="ARBA00022763"/>
    </source>
</evidence>
<dbReference type="Gene3D" id="3.40.50.300">
    <property type="entry name" value="P-loop containing nucleotide triphosphate hydrolases"/>
    <property type="match status" value="2"/>
</dbReference>
<evidence type="ECO:0000256" key="1">
    <source>
        <dbReference type="ARBA" id="ARBA00022722"/>
    </source>
</evidence>
<keyword evidence="2" id="KW-0547">Nucleotide-binding</keyword>
<evidence type="ECO:0000256" key="8">
    <source>
        <dbReference type="ARBA" id="ARBA00023125"/>
    </source>
</evidence>
<keyword evidence="6" id="KW-0269">Exonuclease</keyword>
<evidence type="ECO:0000256" key="7">
    <source>
        <dbReference type="ARBA" id="ARBA00022840"/>
    </source>
</evidence>
<organism evidence="11 12">
    <name type="scientific">Candidatus Brevifilum fermentans</name>
    <dbReference type="NCBI Taxonomy" id="1986204"/>
    <lineage>
        <taxon>Bacteria</taxon>
        <taxon>Bacillati</taxon>
        <taxon>Chloroflexota</taxon>
        <taxon>Anaerolineae</taxon>
        <taxon>Anaerolineales</taxon>
        <taxon>Anaerolineaceae</taxon>
        <taxon>Candidatus Brevifilum</taxon>
    </lineage>
</organism>
<dbReference type="KEGG" id="abat:CFX1CAM_2057"/>
<dbReference type="Gene3D" id="3.90.320.10">
    <property type="match status" value="1"/>
</dbReference>
<dbReference type="InterPro" id="IPR027417">
    <property type="entry name" value="P-loop_NTPase"/>
</dbReference>
<evidence type="ECO:0000256" key="4">
    <source>
        <dbReference type="ARBA" id="ARBA00022801"/>
    </source>
</evidence>
<dbReference type="GO" id="GO:0006281">
    <property type="term" value="P:DNA repair"/>
    <property type="evidence" value="ECO:0007669"/>
    <property type="project" value="UniProtKB-KW"/>
</dbReference>
<gene>
    <name evidence="11" type="ORF">CFX1CAM_2057</name>
</gene>
<dbReference type="GO" id="GO:0003677">
    <property type="term" value="F:DNA binding"/>
    <property type="evidence" value="ECO:0007669"/>
    <property type="project" value="UniProtKB-KW"/>
</dbReference>
<proteinExistence type="predicted"/>
<dbReference type="InterPro" id="IPR013986">
    <property type="entry name" value="DExx_box_DNA_helicase_dom_sf"/>
</dbReference>
<dbReference type="Pfam" id="PF21445">
    <property type="entry name" value="ADDB_N"/>
    <property type="match status" value="1"/>
</dbReference>
<keyword evidence="4" id="KW-0378">Hydrolase</keyword>
<dbReference type="GO" id="GO:0006310">
    <property type="term" value="P:DNA recombination"/>
    <property type="evidence" value="ECO:0007669"/>
    <property type="project" value="TreeGrafter"/>
</dbReference>
<dbReference type="InterPro" id="IPR011335">
    <property type="entry name" value="Restrct_endonuc-II-like"/>
</dbReference>
<evidence type="ECO:0000259" key="10">
    <source>
        <dbReference type="PROSITE" id="PS51217"/>
    </source>
</evidence>
<dbReference type="GO" id="GO:0004386">
    <property type="term" value="F:helicase activity"/>
    <property type="evidence" value="ECO:0007669"/>
    <property type="project" value="UniProtKB-KW"/>
</dbReference>
<dbReference type="Pfam" id="PF12705">
    <property type="entry name" value="PDDEXK_1"/>
    <property type="match status" value="1"/>
</dbReference>
<evidence type="ECO:0000313" key="12">
    <source>
        <dbReference type="Proteomes" id="UP000195514"/>
    </source>
</evidence>
<keyword evidence="8" id="KW-0238">DNA-binding</keyword>
<protein>
    <recommendedName>
        <fullName evidence="10">UvrD-like helicase C-terminal domain-containing protein</fullName>
    </recommendedName>
</protein>
<dbReference type="InterPro" id="IPR011604">
    <property type="entry name" value="PDDEXK-like_dom_sf"/>
</dbReference>